<evidence type="ECO:0000313" key="7">
    <source>
        <dbReference type="Proteomes" id="UP000032611"/>
    </source>
</evidence>
<reference evidence="6 7" key="1">
    <citation type="journal article" date="2015" name="Genome Announc.">
        <title>Complete genome sequence of Martelella endophytica YC6887, which has antifungal activity associated with a halophyte.</title>
        <authorList>
            <person name="Khan A."/>
            <person name="Khan H."/>
            <person name="Chung E.J."/>
            <person name="Hossain M.T."/>
            <person name="Chung Y.R."/>
        </authorList>
    </citation>
    <scope>NUCLEOTIDE SEQUENCE [LARGE SCALE GENOMIC DNA]</scope>
    <source>
        <strain evidence="6">YC6887</strain>
    </source>
</reference>
<evidence type="ECO:0000313" key="6">
    <source>
        <dbReference type="EMBL" id="AJY48278.1"/>
    </source>
</evidence>
<dbReference type="Gene3D" id="1.10.443.10">
    <property type="entry name" value="Intergrase catalytic core"/>
    <property type="match status" value="1"/>
</dbReference>
<dbReference type="GO" id="GO:0003677">
    <property type="term" value="F:DNA binding"/>
    <property type="evidence" value="ECO:0007669"/>
    <property type="project" value="UniProtKB-UniRule"/>
</dbReference>
<keyword evidence="3" id="KW-0233">DNA recombination</keyword>
<evidence type="ECO:0000256" key="4">
    <source>
        <dbReference type="PROSITE-ProRule" id="PRU01248"/>
    </source>
</evidence>
<protein>
    <recommendedName>
        <fullName evidence="5">Core-binding (CB) domain-containing protein</fullName>
    </recommendedName>
</protein>
<dbReference type="InterPro" id="IPR010998">
    <property type="entry name" value="Integrase_recombinase_N"/>
</dbReference>
<dbReference type="HOGENOM" id="CLU_683151_0_0_5"/>
<accession>A0A0D5LXU3</accession>
<dbReference type="AlphaFoldDB" id="A0A0D5LXU3"/>
<dbReference type="InterPro" id="IPR011010">
    <property type="entry name" value="DNA_brk_join_enz"/>
</dbReference>
<dbReference type="Proteomes" id="UP000032611">
    <property type="component" value="Chromosome"/>
</dbReference>
<evidence type="ECO:0000256" key="2">
    <source>
        <dbReference type="ARBA" id="ARBA00023125"/>
    </source>
</evidence>
<keyword evidence="1" id="KW-0229">DNA integration</keyword>
<sequence length="393" mass="45356">MALPKHVHRVTKSRKDGGKTTYTFYTRGRNTENAWPSIRLPDPLTNEFNFHLAICDQLSRDDKGFLLGGKRLPPYREPNFWVEAEKAFDALMRQNRLGIRDFRALVEAFQSETNAVWRSLSASTRRGYSAYGKLIIEIWGNDMPTDLTTVDAQEAIDSMSETPAAANQFRAYLSRLMAWGIPRGFCMINPVSHTEKIPGGEPWTPWPDWAFETLFRHAPSHLQMIAVSAFFTGQRQGDVLRMKRPLDGETTIEVKAQKTKRTVWIPLHSEYRKWIERMPADAVQLHVGARGLPFRSADGFRTEWQKLMRRDEFTRFREERIVFHGLRKNAVINLLEVGCTENQVGAICNMSPQMVQHYGREVSLRSLARDAMHLMESRWADIEPAAFRNKNRT</sequence>
<dbReference type="OrthoDB" id="7873969at2"/>
<dbReference type="Gene3D" id="1.10.150.130">
    <property type="match status" value="1"/>
</dbReference>
<organism evidence="6 7">
    <name type="scientific">Martelella endophytica</name>
    <dbReference type="NCBI Taxonomy" id="1486262"/>
    <lineage>
        <taxon>Bacteria</taxon>
        <taxon>Pseudomonadati</taxon>
        <taxon>Pseudomonadota</taxon>
        <taxon>Alphaproteobacteria</taxon>
        <taxon>Hyphomicrobiales</taxon>
        <taxon>Aurantimonadaceae</taxon>
        <taxon>Martelella</taxon>
    </lineage>
</organism>
<dbReference type="InterPro" id="IPR044068">
    <property type="entry name" value="CB"/>
</dbReference>
<dbReference type="GO" id="GO:0006310">
    <property type="term" value="P:DNA recombination"/>
    <property type="evidence" value="ECO:0007669"/>
    <property type="project" value="UniProtKB-KW"/>
</dbReference>
<keyword evidence="7" id="KW-1185">Reference proteome</keyword>
<dbReference type="GO" id="GO:0015074">
    <property type="term" value="P:DNA integration"/>
    <property type="evidence" value="ECO:0007669"/>
    <property type="project" value="UniProtKB-KW"/>
</dbReference>
<dbReference type="KEGG" id="mey:TM49_16100"/>
<evidence type="ECO:0000256" key="1">
    <source>
        <dbReference type="ARBA" id="ARBA00022908"/>
    </source>
</evidence>
<dbReference type="InterPro" id="IPR013762">
    <property type="entry name" value="Integrase-like_cat_sf"/>
</dbReference>
<dbReference type="PATRIC" id="fig|1486262.3.peg.3325"/>
<dbReference type="PROSITE" id="PS51900">
    <property type="entry name" value="CB"/>
    <property type="match status" value="1"/>
</dbReference>
<evidence type="ECO:0000259" key="5">
    <source>
        <dbReference type="PROSITE" id="PS51900"/>
    </source>
</evidence>
<keyword evidence="2 4" id="KW-0238">DNA-binding</keyword>
<proteinExistence type="predicted"/>
<dbReference type="SUPFAM" id="SSF56349">
    <property type="entry name" value="DNA breaking-rejoining enzymes"/>
    <property type="match status" value="1"/>
</dbReference>
<evidence type="ECO:0000256" key="3">
    <source>
        <dbReference type="ARBA" id="ARBA00023172"/>
    </source>
</evidence>
<gene>
    <name evidence="6" type="ORF">TM49_16100</name>
</gene>
<name>A0A0D5LXU3_MAREN</name>
<dbReference type="EMBL" id="CP010803">
    <property type="protein sequence ID" value="AJY48278.1"/>
    <property type="molecule type" value="Genomic_DNA"/>
</dbReference>
<dbReference type="STRING" id="1486262.TM49_16100"/>
<feature type="domain" description="Core-binding (CB)" evidence="5">
    <location>
        <begin position="103"/>
        <end position="181"/>
    </location>
</feature>